<evidence type="ECO:0000256" key="1">
    <source>
        <dbReference type="SAM" id="Phobius"/>
    </source>
</evidence>
<keyword evidence="1" id="KW-0812">Transmembrane</keyword>
<keyword evidence="3" id="KW-1185">Reference proteome</keyword>
<dbReference type="Proteomes" id="UP000291819">
    <property type="component" value="Unassembled WGS sequence"/>
</dbReference>
<evidence type="ECO:0000313" key="3">
    <source>
        <dbReference type="Proteomes" id="UP000291819"/>
    </source>
</evidence>
<evidence type="ECO:0000313" key="2">
    <source>
        <dbReference type="EMBL" id="TBO44370.1"/>
    </source>
</evidence>
<comment type="caution">
    <text evidence="2">The sequence shown here is derived from an EMBL/GenBank/DDBJ whole genome shotgun (WGS) entry which is preliminary data.</text>
</comment>
<feature type="transmembrane region" description="Helical" evidence="1">
    <location>
        <begin position="96"/>
        <end position="114"/>
    </location>
</feature>
<dbReference type="AlphaFoldDB" id="A0A4Q9HI57"/>
<dbReference type="RefSeq" id="WP_131028447.1">
    <property type="nucleotide sequence ID" value="NZ_SIXF01000002.1"/>
</dbReference>
<sequence length="225" mass="25468">MADKTNNISTLFITYLILTTVFLVLLIGFGEDYFFASFNIEIFTLYDFGDLASSQRGLSYLEKSALLVLLPLIITISFIVHSWICDTSTIRRTRNAAFVIGLLPFAFLPALIGFQEMKMSILLICISLTLLLCLWIVLFHIRMFQFSYLSFHLFASCCLLTTFTSINRIDADIQHCLNNTKNDNPFEKSDSVTISSPVVFVGSTSSFNLYYSLTQHTSIIVPKNN</sequence>
<feature type="transmembrane region" description="Helical" evidence="1">
    <location>
        <begin position="12"/>
        <end position="30"/>
    </location>
</feature>
<feature type="transmembrane region" description="Helical" evidence="1">
    <location>
        <begin position="64"/>
        <end position="84"/>
    </location>
</feature>
<feature type="transmembrane region" description="Helical" evidence="1">
    <location>
        <begin position="120"/>
        <end position="139"/>
    </location>
</feature>
<organism evidence="2 3">
    <name type="scientific">Pedobacter kyonggii</name>
    <dbReference type="NCBI Taxonomy" id="1926871"/>
    <lineage>
        <taxon>Bacteria</taxon>
        <taxon>Pseudomonadati</taxon>
        <taxon>Bacteroidota</taxon>
        <taxon>Sphingobacteriia</taxon>
        <taxon>Sphingobacteriales</taxon>
        <taxon>Sphingobacteriaceae</taxon>
        <taxon>Pedobacter</taxon>
    </lineage>
</organism>
<accession>A0A4Q9HI57</accession>
<reference evidence="2 3" key="1">
    <citation type="submission" date="2019-02" db="EMBL/GenBank/DDBJ databases">
        <title>Pedobacter kyonggii whole genome sequence analysis.</title>
        <authorList>
            <person name="Dahal R.H."/>
        </authorList>
    </citation>
    <scope>NUCLEOTIDE SEQUENCE [LARGE SCALE GENOMIC DNA]</scope>
    <source>
        <strain evidence="2 3">K-4-11-1</strain>
    </source>
</reference>
<dbReference type="OrthoDB" id="758751at2"/>
<keyword evidence="1" id="KW-0472">Membrane</keyword>
<keyword evidence="1" id="KW-1133">Transmembrane helix</keyword>
<protein>
    <submittedName>
        <fullName evidence="2">Uncharacterized protein</fullName>
    </submittedName>
</protein>
<proteinExistence type="predicted"/>
<gene>
    <name evidence="2" type="ORF">EYS08_03405</name>
</gene>
<dbReference type="EMBL" id="SIXF01000002">
    <property type="protein sequence ID" value="TBO44370.1"/>
    <property type="molecule type" value="Genomic_DNA"/>
</dbReference>
<name>A0A4Q9HI57_9SPHI</name>